<keyword evidence="2" id="KW-1185">Reference proteome</keyword>
<evidence type="ECO:0000313" key="2">
    <source>
        <dbReference type="Proteomes" id="UP000592181"/>
    </source>
</evidence>
<proteinExistence type="predicted"/>
<dbReference type="EMBL" id="JACBZX010000001">
    <property type="protein sequence ID" value="NYG37088.1"/>
    <property type="molecule type" value="Genomic_DNA"/>
</dbReference>
<sequence>MSAGTGGLDVAGGSHGLAVSLDEMAWAARRLDRVADQLQGLLAELLLLEVHPRLQAASLVAPDRGLPLQLGLARLCSPVGIGGSALALEVLADGVAEALAVYDDVERLVDGAIDTVEVGVGIGLGATAPLTVPALGLGVAVASPERVDAWLFDHPWVVPHTMDGLEGVVLGLGLGVPVAGPWLLGRSLGAGGYPPRSQPEAVEALLLGLAGTGLMDESGHRASVVPGARQPGRGPRSVADLVARDGPSAGGQKVRVTRVARPDGTSAWIVDVPGTQTFDPRTGRTIYDMTSNARLAANQRTLSTQAIADALGDAQARMGGPGARHEPILLNGHSQGGLTAAALAADPRVRRRFPGARHVVTTGAPVATVPVGRDVSVLSVEHDQDLVPGLDGADNPDREQWVTVRRDVAEDLDEDAGATEAHDNDLYERTAAQIDDAGDQDPSLRDWRAGAAPFLDGGEAETIDYEITRERR</sequence>
<dbReference type="Proteomes" id="UP000592181">
    <property type="component" value="Unassembled WGS sequence"/>
</dbReference>
<comment type="caution">
    <text evidence="1">The sequence shown here is derived from an EMBL/GenBank/DDBJ whole genome shotgun (WGS) entry which is preliminary data.</text>
</comment>
<gene>
    <name evidence="1" type="ORF">BJY28_001557</name>
</gene>
<dbReference type="InterPro" id="IPR029058">
    <property type="entry name" value="AB_hydrolase_fold"/>
</dbReference>
<evidence type="ECO:0008006" key="3">
    <source>
        <dbReference type="Google" id="ProtNLM"/>
    </source>
</evidence>
<protein>
    <recommendedName>
        <fullName evidence="3">PGAP1-like protein</fullName>
    </recommendedName>
</protein>
<dbReference type="RefSeq" id="WP_179462514.1">
    <property type="nucleotide sequence ID" value="NZ_JACBZX010000001.1"/>
</dbReference>
<dbReference type="AlphaFoldDB" id="A0A852X3T2"/>
<accession>A0A852X3T2</accession>
<organism evidence="1 2">
    <name type="scientific">Janibacter alkaliphilus</name>
    <dbReference type="NCBI Taxonomy" id="1069963"/>
    <lineage>
        <taxon>Bacteria</taxon>
        <taxon>Bacillati</taxon>
        <taxon>Actinomycetota</taxon>
        <taxon>Actinomycetes</taxon>
        <taxon>Micrococcales</taxon>
        <taxon>Intrasporangiaceae</taxon>
        <taxon>Janibacter</taxon>
    </lineage>
</organism>
<reference evidence="1 2" key="1">
    <citation type="submission" date="2020-07" db="EMBL/GenBank/DDBJ databases">
        <title>Sequencing the genomes of 1000 actinobacteria strains.</title>
        <authorList>
            <person name="Klenk H.-P."/>
        </authorList>
    </citation>
    <scope>NUCLEOTIDE SEQUENCE [LARGE SCALE GENOMIC DNA]</scope>
    <source>
        <strain evidence="1 2">DSM 24723</strain>
    </source>
</reference>
<evidence type="ECO:0000313" key="1">
    <source>
        <dbReference type="EMBL" id="NYG37088.1"/>
    </source>
</evidence>
<dbReference type="SUPFAM" id="SSF53474">
    <property type="entry name" value="alpha/beta-Hydrolases"/>
    <property type="match status" value="1"/>
</dbReference>
<dbReference type="Gene3D" id="3.40.50.1820">
    <property type="entry name" value="alpha/beta hydrolase"/>
    <property type="match status" value="1"/>
</dbReference>
<name>A0A852X3T2_9MICO</name>